<evidence type="ECO:0000259" key="2">
    <source>
        <dbReference type="Pfam" id="PF20152"/>
    </source>
</evidence>
<evidence type="ECO:0000256" key="1">
    <source>
        <dbReference type="SAM" id="Phobius"/>
    </source>
</evidence>
<dbReference type="Pfam" id="PF20152">
    <property type="entry name" value="DUF6534"/>
    <property type="match status" value="1"/>
</dbReference>
<evidence type="ECO:0000313" key="3">
    <source>
        <dbReference type="EMBL" id="RPD54360.1"/>
    </source>
</evidence>
<feature type="transmembrane region" description="Helical" evidence="1">
    <location>
        <begin position="54"/>
        <end position="79"/>
    </location>
</feature>
<proteinExistence type="predicted"/>
<dbReference type="PANTHER" id="PTHR40465">
    <property type="entry name" value="CHROMOSOME 1, WHOLE GENOME SHOTGUN SEQUENCE"/>
    <property type="match status" value="1"/>
</dbReference>
<organism evidence="3 4">
    <name type="scientific">Lentinus tigrinus ALCF2SS1-6</name>
    <dbReference type="NCBI Taxonomy" id="1328759"/>
    <lineage>
        <taxon>Eukaryota</taxon>
        <taxon>Fungi</taxon>
        <taxon>Dikarya</taxon>
        <taxon>Basidiomycota</taxon>
        <taxon>Agaricomycotina</taxon>
        <taxon>Agaricomycetes</taxon>
        <taxon>Polyporales</taxon>
        <taxon>Polyporaceae</taxon>
        <taxon>Lentinus</taxon>
    </lineage>
</organism>
<dbReference type="OrthoDB" id="2747775at2759"/>
<dbReference type="EMBL" id="ML122307">
    <property type="protein sequence ID" value="RPD54360.1"/>
    <property type="molecule type" value="Genomic_DNA"/>
</dbReference>
<sequence length="348" mass="38479">MASENGTPMIRSIDTTFGALLISAFIAVVFYGIGVHQFHRYMRLFPTDSLSIRAVAFLTMLFSTFHTIVIIHACYYYLVSNYFKPVVLNEVAWSANMMVVTSAFVSITAQSFFARRVSLIGFKFKVLAAISVVFLGLRLASEILLAIKGFDSNDIRTTFTFTHNQWVLAVNTAAPTMVDLILSGSVFSVLWNSHHATTRGNDSWIDLFVIYGINTGLLILVCDLLSLVLALSRPHDLYWVPATLIATRLTMNTIFCVLNSRKLLVSRGIEIFDTGSPFGTGILARANRLATVERWNVPQVGIDPGELPPAMIDIKVTQEMEGEGGDGNSIEMTSPIRRHDVKNSVVSV</sequence>
<feature type="transmembrane region" description="Helical" evidence="1">
    <location>
        <begin position="204"/>
        <end position="231"/>
    </location>
</feature>
<protein>
    <recommendedName>
        <fullName evidence="2">DUF6534 domain-containing protein</fullName>
    </recommendedName>
</protein>
<keyword evidence="1" id="KW-1133">Transmembrane helix</keyword>
<feature type="domain" description="DUF6534" evidence="2">
    <location>
        <begin position="177"/>
        <end position="262"/>
    </location>
</feature>
<dbReference type="PANTHER" id="PTHR40465:SF1">
    <property type="entry name" value="DUF6534 DOMAIN-CONTAINING PROTEIN"/>
    <property type="match status" value="1"/>
</dbReference>
<keyword evidence="1" id="KW-0472">Membrane</keyword>
<dbReference type="InterPro" id="IPR045339">
    <property type="entry name" value="DUF6534"/>
</dbReference>
<name>A0A5C2RUM7_9APHY</name>
<feature type="transmembrane region" description="Helical" evidence="1">
    <location>
        <begin position="91"/>
        <end position="114"/>
    </location>
</feature>
<accession>A0A5C2RUM7</accession>
<feature type="transmembrane region" description="Helical" evidence="1">
    <location>
        <begin position="126"/>
        <end position="147"/>
    </location>
</feature>
<dbReference type="STRING" id="1328759.A0A5C2RUM7"/>
<feature type="transmembrane region" description="Helical" evidence="1">
    <location>
        <begin position="167"/>
        <end position="192"/>
    </location>
</feature>
<feature type="transmembrane region" description="Helical" evidence="1">
    <location>
        <begin position="15"/>
        <end position="33"/>
    </location>
</feature>
<evidence type="ECO:0000313" key="4">
    <source>
        <dbReference type="Proteomes" id="UP000313359"/>
    </source>
</evidence>
<keyword evidence="4" id="KW-1185">Reference proteome</keyword>
<feature type="transmembrane region" description="Helical" evidence="1">
    <location>
        <begin position="237"/>
        <end position="258"/>
    </location>
</feature>
<dbReference type="Proteomes" id="UP000313359">
    <property type="component" value="Unassembled WGS sequence"/>
</dbReference>
<keyword evidence="1" id="KW-0812">Transmembrane</keyword>
<reference evidence="3" key="1">
    <citation type="journal article" date="2018" name="Genome Biol. Evol.">
        <title>Genomics and development of Lentinus tigrinus, a white-rot wood-decaying mushroom with dimorphic fruiting bodies.</title>
        <authorList>
            <person name="Wu B."/>
            <person name="Xu Z."/>
            <person name="Knudson A."/>
            <person name="Carlson A."/>
            <person name="Chen N."/>
            <person name="Kovaka S."/>
            <person name="LaButti K."/>
            <person name="Lipzen A."/>
            <person name="Pennachio C."/>
            <person name="Riley R."/>
            <person name="Schakwitz W."/>
            <person name="Umezawa K."/>
            <person name="Ohm R.A."/>
            <person name="Grigoriev I.V."/>
            <person name="Nagy L.G."/>
            <person name="Gibbons J."/>
            <person name="Hibbett D."/>
        </authorList>
    </citation>
    <scope>NUCLEOTIDE SEQUENCE [LARGE SCALE GENOMIC DNA]</scope>
    <source>
        <strain evidence="3">ALCF2SS1-6</strain>
    </source>
</reference>
<gene>
    <name evidence="3" type="ORF">L227DRAFT_616292</name>
</gene>
<dbReference type="AlphaFoldDB" id="A0A5C2RUM7"/>